<accession>A0A2D3UPV8</accession>
<dbReference type="GeneID" id="35599710"/>
<dbReference type="Proteomes" id="UP000225277">
    <property type="component" value="Unassembled WGS sequence"/>
</dbReference>
<proteinExistence type="predicted"/>
<name>A0A2D3UPV8_9PEZI</name>
<protein>
    <recommendedName>
        <fullName evidence="4">BTB domain-containing protein</fullName>
    </recommendedName>
</protein>
<feature type="region of interest" description="Disordered" evidence="1">
    <location>
        <begin position="236"/>
        <end position="257"/>
    </location>
</feature>
<evidence type="ECO:0000313" key="3">
    <source>
        <dbReference type="Proteomes" id="UP000225277"/>
    </source>
</evidence>
<evidence type="ECO:0008006" key="4">
    <source>
        <dbReference type="Google" id="ProtNLM"/>
    </source>
</evidence>
<dbReference type="EMBL" id="FJUY01000006">
    <property type="protein sequence ID" value="CZT18692.1"/>
    <property type="molecule type" value="Genomic_DNA"/>
</dbReference>
<dbReference type="AlphaFoldDB" id="A0A2D3UPV8"/>
<evidence type="ECO:0000313" key="2">
    <source>
        <dbReference type="EMBL" id="CZT18692.1"/>
    </source>
</evidence>
<feature type="compositionally biased region" description="Acidic residues" evidence="1">
    <location>
        <begin position="242"/>
        <end position="257"/>
    </location>
</feature>
<gene>
    <name evidence="2" type="ORF">RCC_04536</name>
</gene>
<organism evidence="2 3">
    <name type="scientific">Ramularia collo-cygni</name>
    <dbReference type="NCBI Taxonomy" id="112498"/>
    <lineage>
        <taxon>Eukaryota</taxon>
        <taxon>Fungi</taxon>
        <taxon>Dikarya</taxon>
        <taxon>Ascomycota</taxon>
        <taxon>Pezizomycotina</taxon>
        <taxon>Dothideomycetes</taxon>
        <taxon>Dothideomycetidae</taxon>
        <taxon>Mycosphaerellales</taxon>
        <taxon>Mycosphaerellaceae</taxon>
        <taxon>Ramularia</taxon>
    </lineage>
</organism>
<evidence type="ECO:0000256" key="1">
    <source>
        <dbReference type="SAM" id="MobiDB-lite"/>
    </source>
</evidence>
<keyword evidence="3" id="KW-1185">Reference proteome</keyword>
<dbReference type="OrthoDB" id="1022638at2759"/>
<reference evidence="2 3" key="1">
    <citation type="submission" date="2016-03" db="EMBL/GenBank/DDBJ databases">
        <authorList>
            <person name="Ploux O."/>
        </authorList>
    </citation>
    <scope>NUCLEOTIDE SEQUENCE [LARGE SCALE GENOMIC DNA]</scope>
    <source>
        <strain evidence="2 3">URUG2</strain>
    </source>
</reference>
<sequence>MTDTEDIRILEQDRFHIDGDIVIVKAGTRNQNFPIHVCLLNRSEFFRHKLAVLAAGEILQLAIFEGDKDAAVTFALYVHLIYYETLPYKVAGPSTVPSLKQVHLEQMAIMKLYIMAQKLGDGGAMDAAVSTLLATSQEPCSVGKRCNFTLPSTEVVQKAYAHTSTASPIRRLMVDMYLWWAAAEHIDERYPTQFVVSVAKAGLDSARGARHTGYGSFAQASCCDYHQHEPHVVCSSRKMEEDLSSGEGTDEDYVGDG</sequence>
<dbReference type="RefSeq" id="XP_023625582.1">
    <property type="nucleotide sequence ID" value="XM_023769814.1"/>
</dbReference>